<dbReference type="EMBL" id="CAMXCT020000659">
    <property type="protein sequence ID" value="CAL1135143.1"/>
    <property type="molecule type" value="Genomic_DNA"/>
</dbReference>
<evidence type="ECO:0000256" key="2">
    <source>
        <dbReference type="ARBA" id="ARBA00022490"/>
    </source>
</evidence>
<keyword evidence="9" id="KW-1185">Reference proteome</keyword>
<evidence type="ECO:0000256" key="4">
    <source>
        <dbReference type="SAM" id="Coils"/>
    </source>
</evidence>
<dbReference type="InterPro" id="IPR036534">
    <property type="entry name" value="GAR_dom_sf"/>
</dbReference>
<dbReference type="GO" id="GO:0008017">
    <property type="term" value="F:microtubule binding"/>
    <property type="evidence" value="ECO:0007669"/>
    <property type="project" value="InterPro"/>
</dbReference>
<dbReference type="InterPro" id="IPR003108">
    <property type="entry name" value="GAR_dom"/>
</dbReference>
<proteinExistence type="predicted"/>
<keyword evidence="2" id="KW-0963">Cytoplasm</keyword>
<evidence type="ECO:0000313" key="7">
    <source>
        <dbReference type="EMBL" id="CAL1135143.1"/>
    </source>
</evidence>
<dbReference type="OrthoDB" id="443133at2759"/>
<organism evidence="6">
    <name type="scientific">Cladocopium goreaui</name>
    <dbReference type="NCBI Taxonomy" id="2562237"/>
    <lineage>
        <taxon>Eukaryota</taxon>
        <taxon>Sar</taxon>
        <taxon>Alveolata</taxon>
        <taxon>Dinophyceae</taxon>
        <taxon>Suessiales</taxon>
        <taxon>Symbiodiniaceae</taxon>
        <taxon>Cladocopium</taxon>
    </lineage>
</organism>
<comment type="subcellular location">
    <subcellularLocation>
        <location evidence="1">Cytoplasm</location>
        <location evidence="1">Cytoskeleton</location>
    </subcellularLocation>
</comment>
<dbReference type="PROSITE" id="PS51460">
    <property type="entry name" value="GAR"/>
    <property type="match status" value="1"/>
</dbReference>
<sequence>MAPWEPIGAKWSPKMSYERHSVNKQELPSRTEARKVAERVEQEVSQHLIEQQKASEEHELKLKDLAELKRQLAVAKSHFEEQQLLQEQTARALEASRKSHGSEDLARQLHQQQEELASCLRDRNELHEQVEKATTKFREDVFALNQQQSELESLLEDRNNEIKLLMYRLQELSSRYAPLKGDATDMILGRWINGYRPAVPFFRLSQGLYLFGRRQVICKISNDKPVFRVGGGFIGFEKFLEQFASEELERLLTYDLDDRTGEPKFLEGLKAKQLIEESGIVEEKGPKGLIWQQDALILNI</sequence>
<keyword evidence="4" id="KW-0175">Coiled coil</keyword>
<name>A0A9P1FMQ3_9DINO</name>
<dbReference type="AlphaFoldDB" id="A0A9P1FMQ3"/>
<dbReference type="Proteomes" id="UP001152797">
    <property type="component" value="Unassembled WGS sequence"/>
</dbReference>
<evidence type="ECO:0000256" key="1">
    <source>
        <dbReference type="ARBA" id="ARBA00004245"/>
    </source>
</evidence>
<evidence type="ECO:0000259" key="5">
    <source>
        <dbReference type="PROSITE" id="PS51460"/>
    </source>
</evidence>
<accession>A0A9P1FMQ3</accession>
<dbReference type="Gene3D" id="3.30.920.20">
    <property type="entry name" value="Gas2-like domain"/>
    <property type="match status" value="1"/>
</dbReference>
<comment type="caution">
    <text evidence="6">The sequence shown here is derived from an EMBL/GenBank/DDBJ whole genome shotgun (WGS) entry which is preliminary data.</text>
</comment>
<feature type="coiled-coil region" evidence="4">
    <location>
        <begin position="37"/>
        <end position="164"/>
    </location>
</feature>
<evidence type="ECO:0000313" key="8">
    <source>
        <dbReference type="EMBL" id="CAL4769080.1"/>
    </source>
</evidence>
<feature type="domain" description="GAR" evidence="5">
    <location>
        <begin position="175"/>
        <end position="247"/>
    </location>
</feature>
<dbReference type="SUPFAM" id="SSF143575">
    <property type="entry name" value="GAS2 domain-like"/>
    <property type="match status" value="1"/>
</dbReference>
<dbReference type="EMBL" id="CAMXCT010000659">
    <property type="protein sequence ID" value="CAI3981768.1"/>
    <property type="molecule type" value="Genomic_DNA"/>
</dbReference>
<dbReference type="GO" id="GO:0005856">
    <property type="term" value="C:cytoskeleton"/>
    <property type="evidence" value="ECO:0007669"/>
    <property type="project" value="UniProtKB-SubCell"/>
</dbReference>
<gene>
    <name evidence="6" type="ORF">C1SCF055_LOCUS9528</name>
</gene>
<reference evidence="7" key="2">
    <citation type="submission" date="2024-04" db="EMBL/GenBank/DDBJ databases">
        <authorList>
            <person name="Chen Y."/>
            <person name="Shah S."/>
            <person name="Dougan E. K."/>
            <person name="Thang M."/>
            <person name="Chan C."/>
        </authorList>
    </citation>
    <scope>NUCLEOTIDE SEQUENCE [LARGE SCALE GENOMIC DNA]</scope>
</reference>
<evidence type="ECO:0000313" key="9">
    <source>
        <dbReference type="Proteomes" id="UP001152797"/>
    </source>
</evidence>
<protein>
    <submittedName>
        <fullName evidence="8">GAR domain-containing protein</fullName>
    </submittedName>
</protein>
<evidence type="ECO:0000256" key="3">
    <source>
        <dbReference type="ARBA" id="ARBA00023212"/>
    </source>
</evidence>
<keyword evidence="3" id="KW-0206">Cytoskeleton</keyword>
<dbReference type="EMBL" id="CAMXCT030000659">
    <property type="protein sequence ID" value="CAL4769080.1"/>
    <property type="molecule type" value="Genomic_DNA"/>
</dbReference>
<reference evidence="6" key="1">
    <citation type="submission" date="2022-10" db="EMBL/GenBank/DDBJ databases">
        <authorList>
            <person name="Chen Y."/>
            <person name="Dougan E. K."/>
            <person name="Chan C."/>
            <person name="Rhodes N."/>
            <person name="Thang M."/>
        </authorList>
    </citation>
    <scope>NUCLEOTIDE SEQUENCE</scope>
</reference>
<evidence type="ECO:0000313" key="6">
    <source>
        <dbReference type="EMBL" id="CAI3981768.1"/>
    </source>
</evidence>